<reference evidence="3" key="1">
    <citation type="submission" date="2016-05" db="EMBL/GenBank/DDBJ databases">
        <title>Comparative genomics of biotechnologically important yeasts.</title>
        <authorList>
            <consortium name="DOE Joint Genome Institute"/>
            <person name="Riley R."/>
            <person name="Haridas S."/>
            <person name="Wolfe K.H."/>
            <person name="Lopes M.R."/>
            <person name="Hittinger C.T."/>
            <person name="Goker M."/>
            <person name="Salamov A."/>
            <person name="Wisecaver J."/>
            <person name="Long T.M."/>
            <person name="Aerts A.L."/>
            <person name="Barry K."/>
            <person name="Choi C."/>
            <person name="Clum A."/>
            <person name="Coughlan A.Y."/>
            <person name="Deshpande S."/>
            <person name="Douglass A.P."/>
            <person name="Hanson S.J."/>
            <person name="Klenk H.-P."/>
            <person name="Labutti K."/>
            <person name="Lapidus A."/>
            <person name="Lindquist E."/>
            <person name="Lipzen A."/>
            <person name="Meier-Kolthoff J.P."/>
            <person name="Ohm R.A."/>
            <person name="Otillar R.P."/>
            <person name="Pangilinan J."/>
            <person name="Peng Y."/>
            <person name="Rokas A."/>
            <person name="Rosa C.A."/>
            <person name="Scheuner C."/>
            <person name="Sibirny A.A."/>
            <person name="Slot J.C."/>
            <person name="Stielow J.B."/>
            <person name="Sun H."/>
            <person name="Kurtzman C.P."/>
            <person name="Blackwell M."/>
            <person name="Grigoriev I.V."/>
            <person name="Jeffries T.W."/>
        </authorList>
    </citation>
    <scope>NUCLEOTIDE SEQUENCE [LARGE SCALE GENOMIC DNA]</scope>
    <source>
        <strain evidence="3">NRRL Y-2460</strain>
    </source>
</reference>
<dbReference type="GO" id="GO:0006376">
    <property type="term" value="P:mRNA splice site recognition"/>
    <property type="evidence" value="ECO:0007669"/>
    <property type="project" value="EnsemblFungi"/>
</dbReference>
<dbReference type="GO" id="GO:0005685">
    <property type="term" value="C:U1 snRNP"/>
    <property type="evidence" value="ECO:0007669"/>
    <property type="project" value="EnsemblFungi"/>
</dbReference>
<name>A0A1E4TUS1_PACTA</name>
<evidence type="ECO:0000256" key="1">
    <source>
        <dbReference type="ARBA" id="ARBA00005655"/>
    </source>
</evidence>
<keyword evidence="3" id="KW-1185">Reference proteome</keyword>
<proteinExistence type="inferred from homology"/>
<organism evidence="2 3">
    <name type="scientific">Pachysolen tannophilus NRRL Y-2460</name>
    <dbReference type="NCBI Taxonomy" id="669874"/>
    <lineage>
        <taxon>Eukaryota</taxon>
        <taxon>Fungi</taxon>
        <taxon>Dikarya</taxon>
        <taxon>Ascomycota</taxon>
        <taxon>Saccharomycotina</taxon>
        <taxon>Pichiomycetes</taxon>
        <taxon>Pachysolenaceae</taxon>
        <taxon>Pachysolen</taxon>
    </lineage>
</organism>
<dbReference type="EMBL" id="KV454014">
    <property type="protein sequence ID" value="ODV95525.1"/>
    <property type="molecule type" value="Genomic_DNA"/>
</dbReference>
<gene>
    <name evidence="2" type="ORF">PACTADRAFT_50239</name>
</gene>
<evidence type="ECO:0000313" key="2">
    <source>
        <dbReference type="EMBL" id="ODV95525.1"/>
    </source>
</evidence>
<accession>A0A1E4TUS1</accession>
<dbReference type="GO" id="GO:0071004">
    <property type="term" value="C:U2-type prespliceosome"/>
    <property type="evidence" value="ECO:0007669"/>
    <property type="project" value="EnsemblFungi"/>
</dbReference>
<dbReference type="OrthoDB" id="153872at2759"/>
<dbReference type="InterPro" id="IPR004882">
    <property type="entry name" value="Luc7-rel"/>
</dbReference>
<dbReference type="GO" id="GO:0003729">
    <property type="term" value="F:mRNA binding"/>
    <property type="evidence" value="ECO:0007669"/>
    <property type="project" value="EnsemblFungi"/>
</dbReference>
<dbReference type="AlphaFoldDB" id="A0A1E4TUS1"/>
<dbReference type="Proteomes" id="UP000094236">
    <property type="component" value="Unassembled WGS sequence"/>
</dbReference>
<dbReference type="GO" id="GO:0005829">
    <property type="term" value="C:cytosol"/>
    <property type="evidence" value="ECO:0007669"/>
    <property type="project" value="EnsemblFungi"/>
</dbReference>
<dbReference type="PANTHER" id="PTHR12375">
    <property type="entry name" value="RNA-BINDING PROTEIN LUC7-RELATED"/>
    <property type="match status" value="1"/>
</dbReference>
<dbReference type="STRING" id="669874.A0A1E4TUS1"/>
<sequence>MSATYEQRKLLEQLMGKDVLYSLPRNYKSNYELHKEQKKLLKKSYHINGNPTLPNKEQNDLTANPAILNDRRICKSFLVGTCPYDIFAGTKQDFGRCEKLHLEKHKIIYQSLLAKNYKFDDFESEHARNLEAFINNCNKKIYTALRRLEHTKEEKEKLASITKELDAIDAKIGLMQQELELLIDNGYISKSIEVSSSLNSLAKQRLVVVKNVRDISENLGQSSQQKLQVCEVCGAYLSRLDNDRRLADHFIGKVHLGYAQVRQELEELRVRHGQEKGIK</sequence>
<dbReference type="Pfam" id="PF03194">
    <property type="entry name" value="LUC7"/>
    <property type="match status" value="1"/>
</dbReference>
<protein>
    <submittedName>
        <fullName evidence="2">Uncharacterized protein</fullName>
    </submittedName>
</protein>
<comment type="similarity">
    <text evidence="1">Belongs to the Luc7 family.</text>
</comment>
<evidence type="ECO:0000313" key="3">
    <source>
        <dbReference type="Proteomes" id="UP000094236"/>
    </source>
</evidence>